<evidence type="ECO:0000256" key="3">
    <source>
        <dbReference type="ARBA" id="ARBA00022448"/>
    </source>
</evidence>
<dbReference type="Proteomes" id="UP001500298">
    <property type="component" value="Unassembled WGS sequence"/>
</dbReference>
<dbReference type="NCBIfam" id="TIGR00810">
    <property type="entry name" value="secG"/>
    <property type="match status" value="1"/>
</dbReference>
<comment type="similarity">
    <text evidence="2 10">Belongs to the SecG family.</text>
</comment>
<keyword evidence="9 10" id="KW-0472">Membrane</keyword>
<keyword evidence="4 10" id="KW-1003">Cell membrane</keyword>
<dbReference type="InterPro" id="IPR004692">
    <property type="entry name" value="SecG"/>
</dbReference>
<organism evidence="12 13">
    <name type="scientific">Algivirga pacifica</name>
    <dbReference type="NCBI Taxonomy" id="1162670"/>
    <lineage>
        <taxon>Bacteria</taxon>
        <taxon>Pseudomonadati</taxon>
        <taxon>Bacteroidota</taxon>
        <taxon>Cytophagia</taxon>
        <taxon>Cytophagales</taxon>
        <taxon>Flammeovirgaceae</taxon>
        <taxon>Algivirga</taxon>
    </lineage>
</organism>
<feature type="region of interest" description="Disordered" evidence="11">
    <location>
        <begin position="88"/>
        <end position="113"/>
    </location>
</feature>
<evidence type="ECO:0000256" key="8">
    <source>
        <dbReference type="ARBA" id="ARBA00023010"/>
    </source>
</evidence>
<evidence type="ECO:0000256" key="7">
    <source>
        <dbReference type="ARBA" id="ARBA00022989"/>
    </source>
</evidence>
<proteinExistence type="inferred from homology"/>
<protein>
    <recommendedName>
        <fullName evidence="10">Protein-export membrane protein SecG</fullName>
    </recommendedName>
</protein>
<accession>A0ABP9D1M7</accession>
<dbReference type="EMBL" id="BAABJX010000001">
    <property type="protein sequence ID" value="GAA4819780.1"/>
    <property type="molecule type" value="Genomic_DNA"/>
</dbReference>
<evidence type="ECO:0000256" key="9">
    <source>
        <dbReference type="ARBA" id="ARBA00023136"/>
    </source>
</evidence>
<evidence type="ECO:0000256" key="5">
    <source>
        <dbReference type="ARBA" id="ARBA00022692"/>
    </source>
</evidence>
<comment type="function">
    <text evidence="10">Involved in protein export. Participates in an early event of protein translocation.</text>
</comment>
<name>A0ABP9D1M7_9BACT</name>
<dbReference type="Pfam" id="PF03840">
    <property type="entry name" value="SecG"/>
    <property type="match status" value="1"/>
</dbReference>
<sequence>MTNFLIIFILVVAVLLILLILAQDSKGGGLTGAASSANQVMGARRSTDWIEKATWWLAVIMLGLSIGVNSFSVDSDVVPAQRIIGAGEQTETLSIEPEATPVETETETPADAE</sequence>
<evidence type="ECO:0000256" key="6">
    <source>
        <dbReference type="ARBA" id="ARBA00022927"/>
    </source>
</evidence>
<evidence type="ECO:0000256" key="1">
    <source>
        <dbReference type="ARBA" id="ARBA00004651"/>
    </source>
</evidence>
<dbReference type="PANTHER" id="PTHR34182:SF1">
    <property type="entry name" value="PROTEIN-EXPORT MEMBRANE PROTEIN SECG"/>
    <property type="match status" value="1"/>
</dbReference>
<keyword evidence="3 10" id="KW-0813">Transport</keyword>
<keyword evidence="8 10" id="KW-0811">Translocation</keyword>
<keyword evidence="5 10" id="KW-0812">Transmembrane</keyword>
<comment type="caution">
    <text evidence="10">Lacks conserved residue(s) required for the propagation of feature annotation.</text>
</comment>
<evidence type="ECO:0000256" key="2">
    <source>
        <dbReference type="ARBA" id="ARBA00008445"/>
    </source>
</evidence>
<dbReference type="RefSeq" id="WP_345368369.1">
    <property type="nucleotide sequence ID" value="NZ_BAABJX010000001.1"/>
</dbReference>
<evidence type="ECO:0000313" key="13">
    <source>
        <dbReference type="Proteomes" id="UP001500298"/>
    </source>
</evidence>
<comment type="caution">
    <text evidence="12">The sequence shown here is derived from an EMBL/GenBank/DDBJ whole genome shotgun (WGS) entry which is preliminary data.</text>
</comment>
<comment type="subcellular location">
    <subcellularLocation>
        <location evidence="1 10">Cell membrane</location>
        <topology evidence="1 10">Multi-pass membrane protein</topology>
    </subcellularLocation>
</comment>
<keyword evidence="7 10" id="KW-1133">Transmembrane helix</keyword>
<feature type="transmembrane region" description="Helical" evidence="10">
    <location>
        <begin position="53"/>
        <end position="73"/>
    </location>
</feature>
<evidence type="ECO:0000256" key="4">
    <source>
        <dbReference type="ARBA" id="ARBA00022475"/>
    </source>
</evidence>
<keyword evidence="6 10" id="KW-0653">Protein transport</keyword>
<dbReference type="PANTHER" id="PTHR34182">
    <property type="entry name" value="PROTEIN-EXPORT MEMBRANE PROTEIN SECG"/>
    <property type="match status" value="1"/>
</dbReference>
<evidence type="ECO:0000256" key="10">
    <source>
        <dbReference type="RuleBase" id="RU365087"/>
    </source>
</evidence>
<feature type="compositionally biased region" description="Acidic residues" evidence="11">
    <location>
        <begin position="104"/>
        <end position="113"/>
    </location>
</feature>
<reference evidence="13" key="1">
    <citation type="journal article" date="2019" name="Int. J. Syst. Evol. Microbiol.">
        <title>The Global Catalogue of Microorganisms (GCM) 10K type strain sequencing project: providing services to taxonomists for standard genome sequencing and annotation.</title>
        <authorList>
            <consortium name="The Broad Institute Genomics Platform"/>
            <consortium name="The Broad Institute Genome Sequencing Center for Infectious Disease"/>
            <person name="Wu L."/>
            <person name="Ma J."/>
        </authorList>
    </citation>
    <scope>NUCLEOTIDE SEQUENCE [LARGE SCALE GENOMIC DNA]</scope>
    <source>
        <strain evidence="13">JCM 18326</strain>
    </source>
</reference>
<evidence type="ECO:0000256" key="11">
    <source>
        <dbReference type="SAM" id="MobiDB-lite"/>
    </source>
</evidence>
<gene>
    <name evidence="12" type="ORF">GCM10023331_00210</name>
</gene>
<evidence type="ECO:0000313" key="12">
    <source>
        <dbReference type="EMBL" id="GAA4819780.1"/>
    </source>
</evidence>
<keyword evidence="13" id="KW-1185">Reference proteome</keyword>